<dbReference type="Proteomes" id="UP001497480">
    <property type="component" value="Unassembled WGS sequence"/>
</dbReference>
<reference evidence="2 3" key="1">
    <citation type="submission" date="2024-03" db="EMBL/GenBank/DDBJ databases">
        <authorList>
            <person name="Martinez-Hernandez J."/>
        </authorList>
    </citation>
    <scope>NUCLEOTIDE SEQUENCE [LARGE SCALE GENOMIC DNA]</scope>
</reference>
<comment type="caution">
    <text evidence="2">The sequence shown here is derived from an EMBL/GenBank/DDBJ whole genome shotgun (WGS) entry which is preliminary data.</text>
</comment>
<keyword evidence="3" id="KW-1185">Reference proteome</keyword>
<feature type="compositionally biased region" description="Polar residues" evidence="1">
    <location>
        <begin position="28"/>
        <end position="46"/>
    </location>
</feature>
<sequence>MDSSVGDCEILETYTQNNSRNVQEKESTNASQSEQKIGTLLTSQPEPKSEVDPFYVEKVKQIKINLYRLYDDYVNKDDQSNESHSQVQASSSLGGGKGKKFQAPLYQARVS</sequence>
<accession>A0AAV1WX69</accession>
<evidence type="ECO:0000256" key="1">
    <source>
        <dbReference type="SAM" id="MobiDB-lite"/>
    </source>
</evidence>
<feature type="region of interest" description="Disordered" evidence="1">
    <location>
        <begin position="1"/>
        <end position="52"/>
    </location>
</feature>
<evidence type="ECO:0000313" key="3">
    <source>
        <dbReference type="Proteomes" id="UP001497480"/>
    </source>
</evidence>
<organism evidence="2 3">
    <name type="scientific">Lupinus luteus</name>
    <name type="common">European yellow lupine</name>
    <dbReference type="NCBI Taxonomy" id="3873"/>
    <lineage>
        <taxon>Eukaryota</taxon>
        <taxon>Viridiplantae</taxon>
        <taxon>Streptophyta</taxon>
        <taxon>Embryophyta</taxon>
        <taxon>Tracheophyta</taxon>
        <taxon>Spermatophyta</taxon>
        <taxon>Magnoliopsida</taxon>
        <taxon>eudicotyledons</taxon>
        <taxon>Gunneridae</taxon>
        <taxon>Pentapetalae</taxon>
        <taxon>rosids</taxon>
        <taxon>fabids</taxon>
        <taxon>Fabales</taxon>
        <taxon>Fabaceae</taxon>
        <taxon>Papilionoideae</taxon>
        <taxon>50 kb inversion clade</taxon>
        <taxon>genistoids sensu lato</taxon>
        <taxon>core genistoids</taxon>
        <taxon>Genisteae</taxon>
        <taxon>Lupinus</taxon>
    </lineage>
</organism>
<proteinExistence type="predicted"/>
<feature type="compositionally biased region" description="Polar residues" evidence="1">
    <location>
        <begin position="82"/>
        <end position="92"/>
    </location>
</feature>
<evidence type="ECO:0000313" key="2">
    <source>
        <dbReference type="EMBL" id="CAL0313747.1"/>
    </source>
</evidence>
<dbReference type="AlphaFoldDB" id="A0AAV1WX69"/>
<protein>
    <submittedName>
        <fullName evidence="2">Uncharacterized protein</fullName>
    </submittedName>
</protein>
<gene>
    <name evidence="2" type="ORF">LLUT_LOCUS14807</name>
</gene>
<feature type="region of interest" description="Disordered" evidence="1">
    <location>
        <begin position="76"/>
        <end position="111"/>
    </location>
</feature>
<dbReference type="EMBL" id="CAXHTB010000010">
    <property type="protein sequence ID" value="CAL0313747.1"/>
    <property type="molecule type" value="Genomic_DNA"/>
</dbReference>
<name>A0AAV1WX69_LUPLU</name>